<evidence type="ECO:0000313" key="2">
    <source>
        <dbReference type="EMBL" id="PVX43555.1"/>
    </source>
</evidence>
<comment type="caution">
    <text evidence="2">The sequence shown here is derived from an EMBL/GenBank/DDBJ whole genome shotgun (WGS) entry which is preliminary data.</text>
</comment>
<dbReference type="OrthoDB" id="1068018at2"/>
<protein>
    <recommendedName>
        <fullName evidence="4">Fimbrillin-like protein</fullName>
    </recommendedName>
</protein>
<dbReference type="EMBL" id="QENY01000042">
    <property type="protein sequence ID" value="PVX43555.1"/>
    <property type="molecule type" value="Genomic_DNA"/>
</dbReference>
<keyword evidence="1" id="KW-0732">Signal</keyword>
<sequence length="215" mass="24472">MKRLNLFHLFILCVAAFCFTACEKEDLNDTKETTKPVTAKLIVTYMGDTTRFSSESNVFAIDSKKKSGYPVTVNNKAGFYTTSDWVKQGGDRPTINDEKYESSTVLIQKNGLISRTYTCTTSDIACLCYYEDFSITKHLPDYAQHMKGTITVNIKAYIQNRLQREVTYKVDRNAPEAWIIFYSDKSYLTQEYDNDGLHNINNDEGWIHIGVGGAD</sequence>
<gene>
    <name evidence="2" type="ORF">C7379_1427</name>
</gene>
<feature type="signal peptide" evidence="1">
    <location>
        <begin position="1"/>
        <end position="23"/>
    </location>
</feature>
<feature type="chain" id="PRO_5015570612" description="Fimbrillin-like protein" evidence="1">
    <location>
        <begin position="24"/>
        <end position="215"/>
    </location>
</feature>
<accession>A0A2U0TIW6</accession>
<evidence type="ECO:0008006" key="4">
    <source>
        <dbReference type="Google" id="ProtNLM"/>
    </source>
</evidence>
<name>A0A2U0TIW6_9BACT</name>
<organism evidence="2 3">
    <name type="scientific">Hallella colorans</name>
    <dbReference type="NCBI Taxonomy" id="1703337"/>
    <lineage>
        <taxon>Bacteria</taxon>
        <taxon>Pseudomonadati</taxon>
        <taxon>Bacteroidota</taxon>
        <taxon>Bacteroidia</taxon>
        <taxon>Bacteroidales</taxon>
        <taxon>Prevotellaceae</taxon>
        <taxon>Hallella</taxon>
    </lineage>
</organism>
<reference evidence="2 3" key="1">
    <citation type="submission" date="2018-05" db="EMBL/GenBank/DDBJ databases">
        <title>Genomic Encyclopedia of Type Strains, Phase IV (KMG-IV): sequencing the most valuable type-strain genomes for metagenomic binning, comparative biology and taxonomic classification.</title>
        <authorList>
            <person name="Goeker M."/>
        </authorList>
    </citation>
    <scope>NUCLEOTIDE SEQUENCE [LARGE SCALE GENOMIC DNA]</scope>
    <source>
        <strain evidence="2 3">DSM 100333</strain>
    </source>
</reference>
<evidence type="ECO:0000313" key="3">
    <source>
        <dbReference type="Proteomes" id="UP000245870"/>
    </source>
</evidence>
<keyword evidence="3" id="KW-1185">Reference proteome</keyword>
<proteinExistence type="predicted"/>
<dbReference type="AlphaFoldDB" id="A0A2U0TIW6"/>
<dbReference type="Proteomes" id="UP000245870">
    <property type="component" value="Unassembled WGS sequence"/>
</dbReference>
<evidence type="ECO:0000256" key="1">
    <source>
        <dbReference type="SAM" id="SignalP"/>
    </source>
</evidence>